<organism evidence="4 5">
    <name type="scientific">Myodes glareolus</name>
    <name type="common">Bank vole</name>
    <name type="synonym">Clethrionomys glareolus</name>
    <dbReference type="NCBI Taxonomy" id="447135"/>
    <lineage>
        <taxon>Eukaryota</taxon>
        <taxon>Metazoa</taxon>
        <taxon>Chordata</taxon>
        <taxon>Craniata</taxon>
        <taxon>Vertebrata</taxon>
        <taxon>Euteleostomi</taxon>
        <taxon>Mammalia</taxon>
        <taxon>Eutheria</taxon>
        <taxon>Euarchontoglires</taxon>
        <taxon>Glires</taxon>
        <taxon>Rodentia</taxon>
        <taxon>Myomorpha</taxon>
        <taxon>Muroidea</taxon>
        <taxon>Cricetidae</taxon>
        <taxon>Arvicolinae</taxon>
        <taxon>Myodes</taxon>
    </lineage>
</organism>
<evidence type="ECO:0000256" key="3">
    <source>
        <dbReference type="ARBA" id="ARBA00022787"/>
    </source>
</evidence>
<gene>
    <name evidence="4" type="ORF">U0070_009211</name>
</gene>
<keyword evidence="3" id="KW-0496">Mitochondrion</keyword>
<evidence type="ECO:0000313" key="5">
    <source>
        <dbReference type="Proteomes" id="UP001488838"/>
    </source>
</evidence>
<dbReference type="GO" id="GO:0055085">
    <property type="term" value="P:transmembrane transport"/>
    <property type="evidence" value="ECO:0007669"/>
    <property type="project" value="InterPro"/>
</dbReference>
<keyword evidence="3" id="KW-1000">Mitochondrion outer membrane</keyword>
<accession>A0AAW0HIL5</accession>
<reference evidence="4 5" key="1">
    <citation type="journal article" date="2023" name="bioRxiv">
        <title>Conserved and derived expression patterns and positive selection on dental genes reveal complex evolutionary context of ever-growing rodent molars.</title>
        <authorList>
            <person name="Calamari Z.T."/>
            <person name="Song A."/>
            <person name="Cohen E."/>
            <person name="Akter M."/>
            <person name="Roy R.D."/>
            <person name="Hallikas O."/>
            <person name="Christensen M.M."/>
            <person name="Li P."/>
            <person name="Marangoni P."/>
            <person name="Jernvall J."/>
            <person name="Klein O.D."/>
        </authorList>
    </citation>
    <scope>NUCLEOTIDE SEQUENCE [LARGE SCALE GENOMIC DNA]</scope>
    <source>
        <strain evidence="4">V071</strain>
    </source>
</reference>
<proteinExistence type="predicted"/>
<keyword evidence="2" id="KW-0812">Transmembrane</keyword>
<comment type="subcellular location">
    <subcellularLocation>
        <location evidence="1">Mitochondrion outer membrane</location>
    </subcellularLocation>
</comment>
<evidence type="ECO:0000256" key="2">
    <source>
        <dbReference type="ARBA" id="ARBA00022452"/>
    </source>
</evidence>
<dbReference type="Gene3D" id="2.40.160.10">
    <property type="entry name" value="Porin"/>
    <property type="match status" value="1"/>
</dbReference>
<comment type="caution">
    <text evidence="4">The sequence shown here is derived from an EMBL/GenBank/DDBJ whole genome shotgun (WGS) entry which is preliminary data.</text>
</comment>
<keyword evidence="2" id="KW-0472">Membrane</keyword>
<dbReference type="InterPro" id="IPR027246">
    <property type="entry name" value="Porin_Euk/Tom40"/>
</dbReference>
<sequence>MNFEPLKSHVTQSSFAIGYKIDEFQVHANLNDRPEFGDSIYQKVNKKLEIAISLSRTARKSNTHFRTVVKYQVGPDASFWPN</sequence>
<dbReference type="Pfam" id="PF01459">
    <property type="entry name" value="Porin_3"/>
    <property type="match status" value="1"/>
</dbReference>
<dbReference type="Proteomes" id="UP001488838">
    <property type="component" value="Unassembled WGS sequence"/>
</dbReference>
<keyword evidence="5" id="KW-1185">Reference proteome</keyword>
<dbReference type="EMBL" id="JBBHLL010000507">
    <property type="protein sequence ID" value="KAK7801365.1"/>
    <property type="molecule type" value="Genomic_DNA"/>
</dbReference>
<keyword evidence="2" id="KW-1134">Transmembrane beta strand</keyword>
<name>A0AAW0HIL5_MYOGA</name>
<dbReference type="AlphaFoldDB" id="A0AAW0HIL5"/>
<evidence type="ECO:0000256" key="1">
    <source>
        <dbReference type="ARBA" id="ARBA00004294"/>
    </source>
</evidence>
<protein>
    <submittedName>
        <fullName evidence="4">Uncharacterized protein</fullName>
    </submittedName>
</protein>
<evidence type="ECO:0000313" key="4">
    <source>
        <dbReference type="EMBL" id="KAK7801365.1"/>
    </source>
</evidence>
<dbReference type="InterPro" id="IPR023614">
    <property type="entry name" value="Porin_dom_sf"/>
</dbReference>
<dbReference type="GO" id="GO:0005741">
    <property type="term" value="C:mitochondrial outer membrane"/>
    <property type="evidence" value="ECO:0007669"/>
    <property type="project" value="UniProtKB-SubCell"/>
</dbReference>